<evidence type="ECO:0000313" key="10">
    <source>
        <dbReference type="Proteomes" id="UP000641137"/>
    </source>
</evidence>
<dbReference type="InterPro" id="IPR036259">
    <property type="entry name" value="MFS_trans_sf"/>
</dbReference>
<feature type="transmembrane region" description="Helical" evidence="7">
    <location>
        <begin position="35"/>
        <end position="54"/>
    </location>
</feature>
<comment type="caution">
    <text evidence="9">The sequence shown here is derived from an EMBL/GenBank/DDBJ whole genome shotgun (WGS) entry which is preliminary data.</text>
</comment>
<feature type="domain" description="Major facilitator superfamily (MFS) profile" evidence="8">
    <location>
        <begin position="20"/>
        <end position="428"/>
    </location>
</feature>
<evidence type="ECO:0000256" key="1">
    <source>
        <dbReference type="ARBA" id="ARBA00004651"/>
    </source>
</evidence>
<evidence type="ECO:0000256" key="6">
    <source>
        <dbReference type="ARBA" id="ARBA00023136"/>
    </source>
</evidence>
<dbReference type="Proteomes" id="UP000641137">
    <property type="component" value="Unassembled WGS sequence"/>
</dbReference>
<gene>
    <name evidence="9" type="ORF">GCM10010136_16840</name>
</gene>
<organism evidence="9 10">
    <name type="scientific">Limoniibacter endophyticus</name>
    <dbReference type="NCBI Taxonomy" id="1565040"/>
    <lineage>
        <taxon>Bacteria</taxon>
        <taxon>Pseudomonadati</taxon>
        <taxon>Pseudomonadota</taxon>
        <taxon>Alphaproteobacteria</taxon>
        <taxon>Hyphomicrobiales</taxon>
        <taxon>Bartonellaceae</taxon>
        <taxon>Limoniibacter</taxon>
    </lineage>
</organism>
<feature type="transmembrane region" description="Helical" evidence="7">
    <location>
        <begin position="247"/>
        <end position="271"/>
    </location>
</feature>
<dbReference type="Pfam" id="PF00083">
    <property type="entry name" value="Sugar_tr"/>
    <property type="match status" value="1"/>
</dbReference>
<feature type="transmembrane region" description="Helical" evidence="7">
    <location>
        <begin position="283"/>
        <end position="305"/>
    </location>
</feature>
<dbReference type="PANTHER" id="PTHR43045">
    <property type="entry name" value="SHIKIMATE TRANSPORTER"/>
    <property type="match status" value="1"/>
</dbReference>
<feature type="transmembrane region" description="Helical" evidence="7">
    <location>
        <begin position="193"/>
        <end position="214"/>
    </location>
</feature>
<keyword evidence="3" id="KW-1003">Cell membrane</keyword>
<feature type="transmembrane region" description="Helical" evidence="7">
    <location>
        <begin position="374"/>
        <end position="396"/>
    </location>
</feature>
<accession>A0A8J3DH86</accession>
<dbReference type="FunFam" id="1.20.1250.20:FF:000001">
    <property type="entry name" value="Dicarboxylate MFS transporter"/>
    <property type="match status" value="1"/>
</dbReference>
<evidence type="ECO:0000256" key="7">
    <source>
        <dbReference type="SAM" id="Phobius"/>
    </source>
</evidence>
<name>A0A8J3DH86_9HYPH</name>
<comment type="subcellular location">
    <subcellularLocation>
        <location evidence="1">Cell membrane</location>
        <topology evidence="1">Multi-pass membrane protein</topology>
    </subcellularLocation>
</comment>
<keyword evidence="10" id="KW-1185">Reference proteome</keyword>
<evidence type="ECO:0000313" key="9">
    <source>
        <dbReference type="EMBL" id="GHC70489.1"/>
    </source>
</evidence>
<evidence type="ECO:0000259" key="8">
    <source>
        <dbReference type="PROSITE" id="PS50850"/>
    </source>
</evidence>
<feature type="transmembrane region" description="Helical" evidence="7">
    <location>
        <begin position="158"/>
        <end position="181"/>
    </location>
</feature>
<feature type="transmembrane region" description="Helical" evidence="7">
    <location>
        <begin position="60"/>
        <end position="81"/>
    </location>
</feature>
<evidence type="ECO:0000256" key="3">
    <source>
        <dbReference type="ARBA" id="ARBA00022475"/>
    </source>
</evidence>
<proteinExistence type="predicted"/>
<sequence>MTTMDATGVAAEPRNKSRTVLMASMIGTTIEFFDFYIYATAAVIVFPHLFFPAADPTSALLSSLATFAIAFFARPIGAAVFGHYGDKIGRKTTLIAALLLMGISTVAIGFLPTYSQIGVMAPLLLALCRLGQGLGLGGEWGGAVLLATENAPKGKRSWYGMFPQLGAPVGFILATASFLILAETMSEEAFFVWGWRVPFIASALLVALGLFIRLNITETPDFKKAIEDKTRVPVPFSVVLREHKLRLLFGTLAALGTFVLFYLMTVFTLGYGTGTLGYPREQFLLLQMVGVVAFGLFIPPAALLADKYGMKITMMLITAAIGLFGFCIQPLLAGGTVGVMAYLVIGFALMGMTYGPLGAALAQPFPTAVRYTGSSLTFNLGGVFGASLAPMVATWLAKNYGIAYVGYYLIAAAIITLIGFAFMRSAKDAEG</sequence>
<dbReference type="PROSITE" id="PS50850">
    <property type="entry name" value="MFS"/>
    <property type="match status" value="1"/>
</dbReference>
<dbReference type="SUPFAM" id="SSF103473">
    <property type="entry name" value="MFS general substrate transporter"/>
    <property type="match status" value="1"/>
</dbReference>
<keyword evidence="6 7" id="KW-0472">Membrane</keyword>
<feature type="transmembrane region" description="Helical" evidence="7">
    <location>
        <begin position="123"/>
        <end position="146"/>
    </location>
</feature>
<feature type="transmembrane region" description="Helical" evidence="7">
    <location>
        <begin position="339"/>
        <end position="362"/>
    </location>
</feature>
<dbReference type="PANTHER" id="PTHR43045:SF2">
    <property type="entry name" value="INNER MEMBRANE METABOLITE TRANSPORT PROTEIN YHJE"/>
    <property type="match status" value="1"/>
</dbReference>
<dbReference type="CDD" id="cd17369">
    <property type="entry name" value="MFS_ShiA_like"/>
    <property type="match status" value="1"/>
</dbReference>
<keyword evidence="2" id="KW-0813">Transport</keyword>
<keyword evidence="4 7" id="KW-0812">Transmembrane</keyword>
<dbReference type="InterPro" id="IPR005828">
    <property type="entry name" value="MFS_sugar_transport-like"/>
</dbReference>
<feature type="transmembrane region" description="Helical" evidence="7">
    <location>
        <begin position="312"/>
        <end position="333"/>
    </location>
</feature>
<protein>
    <submittedName>
        <fullName evidence="9">MFS transporter</fullName>
    </submittedName>
</protein>
<evidence type="ECO:0000256" key="5">
    <source>
        <dbReference type="ARBA" id="ARBA00022989"/>
    </source>
</evidence>
<reference evidence="9" key="1">
    <citation type="journal article" date="2014" name="Int. J. Syst. Evol. Microbiol.">
        <title>Complete genome sequence of Corynebacterium casei LMG S-19264T (=DSM 44701T), isolated from a smear-ripened cheese.</title>
        <authorList>
            <consortium name="US DOE Joint Genome Institute (JGI-PGF)"/>
            <person name="Walter F."/>
            <person name="Albersmeier A."/>
            <person name="Kalinowski J."/>
            <person name="Ruckert C."/>
        </authorList>
    </citation>
    <scope>NUCLEOTIDE SEQUENCE</scope>
    <source>
        <strain evidence="9">KCTC 42097</strain>
    </source>
</reference>
<dbReference type="EMBL" id="BMZO01000005">
    <property type="protein sequence ID" value="GHC70489.1"/>
    <property type="molecule type" value="Genomic_DNA"/>
</dbReference>
<feature type="transmembrane region" description="Helical" evidence="7">
    <location>
        <begin position="402"/>
        <end position="423"/>
    </location>
</feature>
<dbReference type="InterPro" id="IPR020846">
    <property type="entry name" value="MFS_dom"/>
</dbReference>
<evidence type="ECO:0000256" key="2">
    <source>
        <dbReference type="ARBA" id="ARBA00022448"/>
    </source>
</evidence>
<evidence type="ECO:0000256" key="4">
    <source>
        <dbReference type="ARBA" id="ARBA00022692"/>
    </source>
</evidence>
<feature type="transmembrane region" description="Helical" evidence="7">
    <location>
        <begin position="93"/>
        <end position="111"/>
    </location>
</feature>
<dbReference type="AlphaFoldDB" id="A0A8J3DH86"/>
<dbReference type="Gene3D" id="1.20.1250.20">
    <property type="entry name" value="MFS general substrate transporter like domains"/>
    <property type="match status" value="2"/>
</dbReference>
<keyword evidence="5 7" id="KW-1133">Transmembrane helix</keyword>
<reference evidence="9" key="2">
    <citation type="submission" date="2020-09" db="EMBL/GenBank/DDBJ databases">
        <authorList>
            <person name="Sun Q."/>
            <person name="Kim S."/>
        </authorList>
    </citation>
    <scope>NUCLEOTIDE SEQUENCE</scope>
    <source>
        <strain evidence="9">KCTC 42097</strain>
    </source>
</reference>
<dbReference type="GO" id="GO:0022857">
    <property type="term" value="F:transmembrane transporter activity"/>
    <property type="evidence" value="ECO:0007669"/>
    <property type="project" value="InterPro"/>
</dbReference>
<dbReference type="GO" id="GO:0005886">
    <property type="term" value="C:plasma membrane"/>
    <property type="evidence" value="ECO:0007669"/>
    <property type="project" value="UniProtKB-SubCell"/>
</dbReference>